<sequence length="133" mass="15323">MDAVRAETKTTLTTFVREIIVVHHPYRSLRSKNKKLFPYWTGDEHYAHLVVFLKTASDDLVFLRRIGKLDCAKVSRKIAMMKKVYSELIDLALVPDDTAPDGAKSFGAETPLPIWMEVEDYRELKARHNSTEK</sequence>
<proteinExistence type="predicted"/>
<evidence type="ECO:0000313" key="1">
    <source>
        <dbReference type="EMBL" id="OGZ05944.1"/>
    </source>
</evidence>
<reference evidence="1 2" key="1">
    <citation type="journal article" date="2016" name="Nat. Commun.">
        <title>Thousands of microbial genomes shed light on interconnected biogeochemical processes in an aquifer system.</title>
        <authorList>
            <person name="Anantharaman K."/>
            <person name="Brown C.T."/>
            <person name="Hug L.A."/>
            <person name="Sharon I."/>
            <person name="Castelle C.J."/>
            <person name="Probst A.J."/>
            <person name="Thomas B.C."/>
            <person name="Singh A."/>
            <person name="Wilkins M.J."/>
            <person name="Karaoz U."/>
            <person name="Brodie E.L."/>
            <person name="Williams K.H."/>
            <person name="Hubbard S.S."/>
            <person name="Banfield J.F."/>
        </authorList>
    </citation>
    <scope>NUCLEOTIDE SEQUENCE [LARGE SCALE GENOMIC DNA]</scope>
</reference>
<dbReference type="Proteomes" id="UP000177122">
    <property type="component" value="Unassembled WGS sequence"/>
</dbReference>
<dbReference type="AlphaFoldDB" id="A0A1G2CX64"/>
<protein>
    <submittedName>
        <fullName evidence="1">Uncharacterized protein</fullName>
    </submittedName>
</protein>
<comment type="caution">
    <text evidence="1">The sequence shown here is derived from an EMBL/GenBank/DDBJ whole genome shotgun (WGS) entry which is preliminary data.</text>
</comment>
<evidence type="ECO:0000313" key="2">
    <source>
        <dbReference type="Proteomes" id="UP000177122"/>
    </source>
</evidence>
<name>A0A1G2CX64_9BACT</name>
<accession>A0A1G2CX64</accession>
<gene>
    <name evidence="1" type="ORF">A2845_04040</name>
</gene>
<dbReference type="EMBL" id="MHLI01000006">
    <property type="protein sequence ID" value="OGZ05944.1"/>
    <property type="molecule type" value="Genomic_DNA"/>
</dbReference>
<organism evidence="1 2">
    <name type="scientific">Candidatus Lloydbacteria bacterium RIFCSPHIGHO2_01_FULL_49_22</name>
    <dbReference type="NCBI Taxonomy" id="1798658"/>
    <lineage>
        <taxon>Bacteria</taxon>
        <taxon>Candidatus Lloydiibacteriota</taxon>
    </lineage>
</organism>